<keyword evidence="2" id="KW-1185">Reference proteome</keyword>
<evidence type="ECO:0000313" key="1">
    <source>
        <dbReference type="EMBL" id="QNH96275.1"/>
    </source>
</evidence>
<dbReference type="Pfam" id="PF10739">
    <property type="entry name" value="DUF2550"/>
    <property type="match status" value="1"/>
</dbReference>
<dbReference type="RefSeq" id="WP_186276706.1">
    <property type="nucleotide sequence ID" value="NZ_CP046883.1"/>
</dbReference>
<protein>
    <submittedName>
        <fullName evidence="1">DUF2550 family protein</fullName>
    </submittedName>
</protein>
<dbReference type="AlphaFoldDB" id="A0A7G7YP55"/>
<dbReference type="KEGG" id="cans:GP473_06010"/>
<evidence type="ECO:0000313" key="2">
    <source>
        <dbReference type="Proteomes" id="UP000515275"/>
    </source>
</evidence>
<dbReference type="EMBL" id="CP046883">
    <property type="protein sequence ID" value="QNH96275.1"/>
    <property type="molecule type" value="Genomic_DNA"/>
</dbReference>
<organism evidence="1 2">
    <name type="scientific">Corynebacterium anserum</name>
    <dbReference type="NCBI Taxonomy" id="2684406"/>
    <lineage>
        <taxon>Bacteria</taxon>
        <taxon>Bacillati</taxon>
        <taxon>Actinomycetota</taxon>
        <taxon>Actinomycetes</taxon>
        <taxon>Mycobacteriales</taxon>
        <taxon>Corynebacteriaceae</taxon>
        <taxon>Corynebacterium</taxon>
    </lineage>
</organism>
<sequence length="147" mass="16921">MKTLMFILVAIVLIACCAALWRFLNLRSQGYPVVVRSLPNQDGRHWRHGVLLYAGTSARFYQLRSLRPQCDLRFTRLGTEIIGRREISHFERKFLEANLHAVEIAHRGKRYEMALDAQGDTALVAWLESGPSARRDRNSAYNNPRPI</sequence>
<gene>
    <name evidence="1" type="ORF">GP473_06010</name>
</gene>
<dbReference type="Proteomes" id="UP000515275">
    <property type="component" value="Chromosome"/>
</dbReference>
<dbReference type="PROSITE" id="PS51257">
    <property type="entry name" value="PROKAR_LIPOPROTEIN"/>
    <property type="match status" value="1"/>
</dbReference>
<dbReference type="InterPro" id="IPR019675">
    <property type="entry name" value="DUF2550"/>
</dbReference>
<accession>A0A7G7YP55</accession>
<reference evidence="1 2" key="1">
    <citation type="submission" date="2019-12" db="EMBL/GenBank/DDBJ databases">
        <title>Corynebacterium sp. nov., isolated from feces of the Anser Albifrons in China.</title>
        <authorList>
            <person name="Liu Q."/>
        </authorList>
    </citation>
    <scope>NUCLEOTIDE SEQUENCE [LARGE SCALE GENOMIC DNA]</scope>
    <source>
        <strain evidence="1 2">23H37-10</strain>
    </source>
</reference>
<name>A0A7G7YP55_9CORY</name>
<proteinExistence type="predicted"/>